<name>A0ABN8WK29_SACUV</name>
<evidence type="ECO:0000313" key="10">
    <source>
        <dbReference type="EMBL" id="CAI4052319.1"/>
    </source>
</evidence>
<dbReference type="InterPro" id="IPR022751">
    <property type="entry name" value="Alpha_mannosyltransferase"/>
</dbReference>
<sequence>MGLRVRRTKKLVILVFVSSLFLVVLFRCSRSYLLVDSFRTQKENGPSKTIQCLSELAQTGTSKRANLANEFYEPSTWKTFLSFINGGRGDVKTLTQSLYSIQFYQQCTKNTSIDHDVPLLHEVEGSLFPYMDFPALRNGDVQNFWPIHSRFDGSTHRGQVLEFSATDNSFMGTSRIEFNSSRPFWEGWLDSAVQKGSKGLVMSVSDYQVADSIRLIRVLRLLNNSLPIEIVHKSDLSENYQQLLIASARESESIDYPPQELWFLNVKSLLKDDYVAKFKRFSNKWLAITFCSFQIPILLDSDTVPFVSLDTFYEADEFKKTGTLFFKDRSFPTAKLGSHQINVLKKVIGNCLGIPLDSKKGLDLLQNRLKDDMAMDAVESLVIKHQKHYMESGLLVFDKQKHFFGLLVSIMLQFSPIEDYFYGDKEWFWLGLLISNNTFTFHPIEASNVGTLKDSSTPDSARMCSIQISHTDIHGNVLWLNGGLSVCKRACWAYDYTKRKDIASRFESVDELQKHYQSPVKLENVIIPEVKKSPWSQNTECAGYNYCTNYKKGEYGKLIEFTDHQKKFYDRIVQVWNDVI</sequence>
<dbReference type="SUPFAM" id="SSF53448">
    <property type="entry name" value="Nucleotide-diphospho-sugar transferases"/>
    <property type="match status" value="1"/>
</dbReference>
<evidence type="ECO:0000256" key="7">
    <source>
        <dbReference type="ARBA" id="ARBA00022989"/>
    </source>
</evidence>
<evidence type="ECO:0000256" key="8">
    <source>
        <dbReference type="ARBA" id="ARBA00023136"/>
    </source>
</evidence>
<keyword evidence="11" id="KW-1185">Reference proteome</keyword>
<evidence type="ECO:0000256" key="4">
    <source>
        <dbReference type="ARBA" id="ARBA00022679"/>
    </source>
</evidence>
<evidence type="ECO:0000256" key="2">
    <source>
        <dbReference type="ARBA" id="ARBA00009105"/>
    </source>
</evidence>
<evidence type="ECO:0000256" key="3">
    <source>
        <dbReference type="ARBA" id="ARBA00022676"/>
    </source>
</evidence>
<keyword evidence="9" id="KW-0325">Glycoprotein</keyword>
<dbReference type="EMBL" id="OX365941">
    <property type="protein sequence ID" value="CAI4052319.1"/>
    <property type="molecule type" value="Genomic_DNA"/>
</dbReference>
<protein>
    <submittedName>
        <fullName evidence="10">Uncharacterized protein</fullName>
    </submittedName>
</protein>
<dbReference type="InterPro" id="IPR029044">
    <property type="entry name" value="Nucleotide-diphossugar_trans"/>
</dbReference>
<keyword evidence="6" id="KW-0735">Signal-anchor</keyword>
<comment type="subcellular location">
    <subcellularLocation>
        <location evidence="1">Membrane</location>
        <topology evidence="1">Single-pass type II membrane protein</topology>
    </subcellularLocation>
</comment>
<comment type="similarity">
    <text evidence="2">Belongs to the MNN1/MNT family.</text>
</comment>
<evidence type="ECO:0000256" key="1">
    <source>
        <dbReference type="ARBA" id="ARBA00004606"/>
    </source>
</evidence>
<dbReference type="Proteomes" id="UP001162085">
    <property type="component" value="Chromosome 14"/>
</dbReference>
<evidence type="ECO:0000256" key="9">
    <source>
        <dbReference type="ARBA" id="ARBA00023180"/>
    </source>
</evidence>
<organism evidence="10 11">
    <name type="scientific">Saccharomyces uvarum</name>
    <name type="common">Yeast</name>
    <name type="synonym">Saccharomyces bayanus var. uvarum</name>
    <dbReference type="NCBI Taxonomy" id="230603"/>
    <lineage>
        <taxon>Eukaryota</taxon>
        <taxon>Fungi</taxon>
        <taxon>Dikarya</taxon>
        <taxon>Ascomycota</taxon>
        <taxon>Saccharomycotina</taxon>
        <taxon>Saccharomycetes</taxon>
        <taxon>Saccharomycetales</taxon>
        <taxon>Saccharomycetaceae</taxon>
        <taxon>Saccharomyces</taxon>
    </lineage>
</organism>
<keyword evidence="3" id="KW-0328">Glycosyltransferase</keyword>
<dbReference type="PANTHER" id="PTHR31392">
    <property type="entry name" value="ALPHA-1,3-MANNOSYLTRANSFERASE MNN1-RELATED"/>
    <property type="match status" value="1"/>
</dbReference>
<keyword evidence="8" id="KW-0472">Membrane</keyword>
<keyword evidence="4" id="KW-0808">Transferase</keyword>
<reference evidence="10" key="1">
    <citation type="submission" date="2022-10" db="EMBL/GenBank/DDBJ databases">
        <authorList>
            <person name="Byrne P K."/>
        </authorList>
    </citation>
    <scope>NUCLEOTIDE SEQUENCE</scope>
    <source>
        <strain evidence="10">ZP964</strain>
    </source>
</reference>
<proteinExistence type="inferred from homology"/>
<evidence type="ECO:0000256" key="5">
    <source>
        <dbReference type="ARBA" id="ARBA00022692"/>
    </source>
</evidence>
<keyword evidence="7" id="KW-1133">Transmembrane helix</keyword>
<accession>A0ABN8WK29</accession>
<evidence type="ECO:0000256" key="6">
    <source>
        <dbReference type="ARBA" id="ARBA00022968"/>
    </source>
</evidence>
<dbReference type="PANTHER" id="PTHR31392:SF1">
    <property type="entry name" value="ALPHA-1,3-MANNOSYLTRANSFERASE MNN1-RELATED"/>
    <property type="match status" value="1"/>
</dbReference>
<dbReference type="Pfam" id="PF11051">
    <property type="entry name" value="Mannosyl_trans3"/>
    <property type="match status" value="1"/>
</dbReference>
<keyword evidence="5" id="KW-0812">Transmembrane</keyword>
<gene>
    <name evidence="10" type="primary">SUVZ14G3810</name>
    <name evidence="10" type="ORF">SUVZ_14G3810</name>
</gene>
<evidence type="ECO:0000313" key="11">
    <source>
        <dbReference type="Proteomes" id="UP001162085"/>
    </source>
</evidence>